<keyword evidence="7" id="KW-1185">Reference proteome</keyword>
<dbReference type="AlphaFoldDB" id="A1WJH2"/>
<dbReference type="Gene3D" id="1.10.260.40">
    <property type="entry name" value="lambda repressor-like DNA-binding domains"/>
    <property type="match status" value="1"/>
</dbReference>
<evidence type="ECO:0000256" key="3">
    <source>
        <dbReference type="ARBA" id="ARBA00023125"/>
    </source>
</evidence>
<evidence type="ECO:0000259" key="5">
    <source>
        <dbReference type="PROSITE" id="PS50932"/>
    </source>
</evidence>
<reference evidence="7" key="1">
    <citation type="submission" date="2006-12" db="EMBL/GenBank/DDBJ databases">
        <title>Complete sequence of chromosome 1 of Verminephrobacter eiseniae EF01-2.</title>
        <authorList>
            <person name="Copeland A."/>
            <person name="Lucas S."/>
            <person name="Lapidus A."/>
            <person name="Barry K."/>
            <person name="Detter J.C."/>
            <person name="Glavina del Rio T."/>
            <person name="Dalin E."/>
            <person name="Tice H."/>
            <person name="Pitluck S."/>
            <person name="Chertkov O."/>
            <person name="Brettin T."/>
            <person name="Bruce D."/>
            <person name="Han C."/>
            <person name="Tapia R."/>
            <person name="Gilna P."/>
            <person name="Schmutz J."/>
            <person name="Larimer F."/>
            <person name="Land M."/>
            <person name="Hauser L."/>
            <person name="Kyrpides N."/>
            <person name="Kim E."/>
            <person name="Stahl D."/>
            <person name="Richardson P."/>
        </authorList>
    </citation>
    <scope>NUCLEOTIDE SEQUENCE [LARGE SCALE GENOMIC DNA]</scope>
    <source>
        <strain evidence="7">EF01-2</strain>
    </source>
</reference>
<dbReference type="SUPFAM" id="SSF47413">
    <property type="entry name" value="lambda repressor-like DNA-binding domains"/>
    <property type="match status" value="1"/>
</dbReference>
<dbReference type="GO" id="GO:0000976">
    <property type="term" value="F:transcription cis-regulatory region binding"/>
    <property type="evidence" value="ECO:0007669"/>
    <property type="project" value="TreeGrafter"/>
</dbReference>
<dbReference type="EMBL" id="CP000542">
    <property type="protein sequence ID" value="ABM57779.1"/>
    <property type="molecule type" value="Genomic_DNA"/>
</dbReference>
<keyword evidence="3" id="KW-0238">DNA-binding</keyword>
<dbReference type="InterPro" id="IPR046335">
    <property type="entry name" value="LacI/GalR-like_sensor"/>
</dbReference>
<accession>A1WJH2</accession>
<keyword evidence="4" id="KW-0804">Transcription</keyword>
<evidence type="ECO:0000256" key="1">
    <source>
        <dbReference type="ARBA" id="ARBA00022491"/>
    </source>
</evidence>
<dbReference type="PANTHER" id="PTHR30146">
    <property type="entry name" value="LACI-RELATED TRANSCRIPTIONAL REPRESSOR"/>
    <property type="match status" value="1"/>
</dbReference>
<evidence type="ECO:0000256" key="4">
    <source>
        <dbReference type="ARBA" id="ARBA00023163"/>
    </source>
</evidence>
<evidence type="ECO:0000256" key="2">
    <source>
        <dbReference type="ARBA" id="ARBA00023015"/>
    </source>
</evidence>
<dbReference type="OrthoDB" id="269117at2"/>
<dbReference type="SUPFAM" id="SSF53822">
    <property type="entry name" value="Periplasmic binding protein-like I"/>
    <property type="match status" value="1"/>
</dbReference>
<proteinExistence type="predicted"/>
<dbReference type="Pfam" id="PF13377">
    <property type="entry name" value="Peripla_BP_3"/>
    <property type="match status" value="1"/>
</dbReference>
<dbReference type="KEGG" id="vei:Veis_2027"/>
<feature type="domain" description="HTH lacI-type" evidence="5">
    <location>
        <begin position="1"/>
        <end position="55"/>
    </location>
</feature>
<dbReference type="CDD" id="cd06288">
    <property type="entry name" value="PBP1_sucrose_transcription_regulator"/>
    <property type="match status" value="1"/>
</dbReference>
<sequence length="346" mass="36770">MTDIAQKIGVSQSTVSLVLNQMTGAKVAQATRDKVFAVAAELGYELPRRKTRLPAAPPSAGGARRNMVVYIADEISTSPHPALSIDGARTAAWEHNCLLSVQVTGGDHELEDAIVEATLGNPAVLGVVYATIFTREVELPRALQTGPLACVLLNCTTRLRRRSSVVPGEVGGGFAGAEHLIASGHTRIGFINGEPWMDAARDRLRGYRQALATADLPFDPDLVRDGDWMSGSGFEHATALMQLKRPPTAIFCANDPMALGALEAIKALGLAVPGDVSVLGYDDQEAASHAHPPLTTVLLPNFAMGQWAVERLIEEANGTDGAAGLRHIKMDCPLVQRQSVSERGDS</sequence>
<protein>
    <submittedName>
        <fullName evidence="6">Transcriptional regulator, LacI family</fullName>
    </submittedName>
</protein>
<keyword evidence="2" id="KW-0805">Transcription regulation</keyword>
<gene>
    <name evidence="6" type="ordered locus">Veis_2027</name>
</gene>
<dbReference type="STRING" id="391735.Veis_2027"/>
<dbReference type="InterPro" id="IPR010982">
    <property type="entry name" value="Lambda_DNA-bd_dom_sf"/>
</dbReference>
<evidence type="ECO:0000313" key="6">
    <source>
        <dbReference type="EMBL" id="ABM57779.1"/>
    </source>
</evidence>
<dbReference type="InterPro" id="IPR000843">
    <property type="entry name" value="HTH_LacI"/>
</dbReference>
<dbReference type="CDD" id="cd01392">
    <property type="entry name" value="HTH_LacI"/>
    <property type="match status" value="1"/>
</dbReference>
<dbReference type="Proteomes" id="UP000000374">
    <property type="component" value="Chromosome"/>
</dbReference>
<dbReference type="HOGENOM" id="CLU_037628_6_4_4"/>
<organism evidence="6 7">
    <name type="scientific">Verminephrobacter eiseniae (strain EF01-2)</name>
    <dbReference type="NCBI Taxonomy" id="391735"/>
    <lineage>
        <taxon>Bacteria</taxon>
        <taxon>Pseudomonadati</taxon>
        <taxon>Pseudomonadota</taxon>
        <taxon>Betaproteobacteria</taxon>
        <taxon>Burkholderiales</taxon>
        <taxon>Comamonadaceae</taxon>
        <taxon>Verminephrobacter</taxon>
    </lineage>
</organism>
<dbReference type="PROSITE" id="PS50932">
    <property type="entry name" value="HTH_LACI_2"/>
    <property type="match status" value="1"/>
</dbReference>
<keyword evidence="1" id="KW-0678">Repressor</keyword>
<dbReference type="Pfam" id="PF00356">
    <property type="entry name" value="LacI"/>
    <property type="match status" value="1"/>
</dbReference>
<dbReference type="GeneID" id="76460612"/>
<dbReference type="SMART" id="SM00354">
    <property type="entry name" value="HTH_LACI"/>
    <property type="match status" value="1"/>
</dbReference>
<dbReference type="Gene3D" id="3.40.50.2300">
    <property type="match status" value="2"/>
</dbReference>
<dbReference type="eggNOG" id="COG1609">
    <property type="taxonomic scope" value="Bacteria"/>
</dbReference>
<dbReference type="PANTHER" id="PTHR30146:SF148">
    <property type="entry name" value="HTH-TYPE TRANSCRIPTIONAL REPRESSOR PURR-RELATED"/>
    <property type="match status" value="1"/>
</dbReference>
<dbReference type="GO" id="GO:0003700">
    <property type="term" value="F:DNA-binding transcription factor activity"/>
    <property type="evidence" value="ECO:0007669"/>
    <property type="project" value="TreeGrafter"/>
</dbReference>
<dbReference type="RefSeq" id="WP_011809785.1">
    <property type="nucleotide sequence ID" value="NC_008786.1"/>
</dbReference>
<evidence type="ECO:0000313" key="7">
    <source>
        <dbReference type="Proteomes" id="UP000000374"/>
    </source>
</evidence>
<name>A1WJH2_VEREI</name>
<dbReference type="InterPro" id="IPR028082">
    <property type="entry name" value="Peripla_BP_I"/>
</dbReference>